<name>K6ZAL3_9ALTE</name>
<dbReference type="EMBL" id="BAEQ01000013">
    <property type="protein sequence ID" value="GAC27382.1"/>
    <property type="molecule type" value="Genomic_DNA"/>
</dbReference>
<evidence type="ECO:0000313" key="5">
    <source>
        <dbReference type="Proteomes" id="UP000006251"/>
    </source>
</evidence>
<feature type="domain" description="Transposase IS801/IS1294" evidence="2">
    <location>
        <begin position="163"/>
        <end position="384"/>
    </location>
</feature>
<feature type="domain" description="Transposase zinc-binding" evidence="3">
    <location>
        <begin position="25"/>
        <end position="119"/>
    </location>
</feature>
<protein>
    <submittedName>
        <fullName evidence="4">Uncharacterized protein</fullName>
    </submittedName>
</protein>
<accession>K6ZAL3</accession>
<feature type="region of interest" description="Disordered" evidence="1">
    <location>
        <begin position="390"/>
        <end position="418"/>
    </location>
</feature>
<dbReference type="Pfam" id="PF14319">
    <property type="entry name" value="Zn_Tnp_IS91"/>
    <property type="match status" value="1"/>
</dbReference>
<dbReference type="PANTHER" id="PTHR37023">
    <property type="entry name" value="TRANSPOSASE"/>
    <property type="match status" value="1"/>
</dbReference>
<comment type="caution">
    <text evidence="4">The sequence shown here is derived from an EMBL/GenBank/DDBJ whole genome shotgun (WGS) entry which is preliminary data.</text>
</comment>
<dbReference type="PANTHER" id="PTHR37023:SF1">
    <property type="entry name" value="ISSOD25 TRANSPOSASE TNPA_ISSOD25"/>
    <property type="match status" value="1"/>
</dbReference>
<proteinExistence type="predicted"/>
<dbReference type="InterPro" id="IPR026889">
    <property type="entry name" value="Zn_Tnp"/>
</dbReference>
<dbReference type="OrthoDB" id="6979325at2"/>
<gene>
    <name evidence="4" type="ORF">GPAL_0502</name>
</gene>
<evidence type="ECO:0000313" key="4">
    <source>
        <dbReference type="EMBL" id="GAC27382.1"/>
    </source>
</evidence>
<dbReference type="STRING" id="1121922.GCA_000428905_02280"/>
<dbReference type="GO" id="GO:0003677">
    <property type="term" value="F:DNA binding"/>
    <property type="evidence" value="ECO:0007669"/>
    <property type="project" value="InterPro"/>
</dbReference>
<evidence type="ECO:0000259" key="3">
    <source>
        <dbReference type="Pfam" id="PF14319"/>
    </source>
</evidence>
<sequence>MLALQQTAQYKRHRPENTLLYQLVERYYPQFTANLAEQGKYLPKYVEREFEEFLRCGRLEYGFLRVVCGDCKHEKLVAFSCKRRGFCPSCGARRMAESAALLVDDVLRGYPIRQWVLSLPIPLRLLLARYPSELSKVMQIIHRAILTYIVNKGGFTNKQAKTGAVTLIQRFGSALNLNIHFHMLFLEGAISENPWGGTTFTRIKAPSHDEMVELVHTVSQRIAKYLEKVGLVERDMENSFLNLPIDDEDSLLQLQGASVSYRIAMGPQQGQKVFTLQTLPASTEGEYGQLANTSGFSLHAGVFANADEPEKLEKLCRYISRPAISEQRLSMTQHGKVRYELKTPYRDGTTHVFFDTVDFIGKLAALIPPPRLNLTRFFGVFAPNSNLRAQVTASQRGKNSPKLANKEEDNQSDKPYHARGMSWAQRLKRVFNIDITECEKCHKHNVTIIACIIDTVVIQKILAHLDKTYPLSTQVSQLPPLRAPPDEQYDEDFTVQSDFDFGA</sequence>
<dbReference type="AlphaFoldDB" id="K6ZAL3"/>
<evidence type="ECO:0000256" key="1">
    <source>
        <dbReference type="SAM" id="MobiDB-lite"/>
    </source>
</evidence>
<dbReference type="Pfam" id="PF04986">
    <property type="entry name" value="Y2_Tnp"/>
    <property type="match status" value="1"/>
</dbReference>
<organism evidence="4 5">
    <name type="scientific">Brumicola pallidula DSM 14239 = ACAM 615</name>
    <dbReference type="NCBI Taxonomy" id="1121922"/>
    <lineage>
        <taxon>Bacteria</taxon>
        <taxon>Pseudomonadati</taxon>
        <taxon>Pseudomonadota</taxon>
        <taxon>Gammaproteobacteria</taxon>
        <taxon>Alteromonadales</taxon>
        <taxon>Alteromonadaceae</taxon>
        <taxon>Brumicola</taxon>
    </lineage>
</organism>
<reference evidence="5" key="1">
    <citation type="journal article" date="2014" name="Environ. Microbiol.">
        <title>Comparative genomics of the marine bacterial genus Glaciecola reveals the high degree of genomic diversity and genomic characteristic for cold adaptation.</title>
        <authorList>
            <person name="Qin Q.L."/>
            <person name="Xie B.B."/>
            <person name="Yu Y."/>
            <person name="Shu Y.L."/>
            <person name="Rong J.C."/>
            <person name="Zhang Y.J."/>
            <person name="Zhao D.L."/>
            <person name="Chen X.L."/>
            <person name="Zhang X.Y."/>
            <person name="Chen B."/>
            <person name="Zhou B.C."/>
            <person name="Zhang Y.Z."/>
        </authorList>
    </citation>
    <scope>NUCLEOTIDE SEQUENCE [LARGE SCALE GENOMIC DNA]</scope>
    <source>
        <strain evidence="5">ACAM 615</strain>
    </source>
</reference>
<dbReference type="GO" id="GO:0006313">
    <property type="term" value="P:DNA transposition"/>
    <property type="evidence" value="ECO:0007669"/>
    <property type="project" value="InterPro"/>
</dbReference>
<dbReference type="RefSeq" id="WP_006008926.1">
    <property type="nucleotide sequence ID" value="NZ_AUAV01000012.1"/>
</dbReference>
<dbReference type="GO" id="GO:0004803">
    <property type="term" value="F:transposase activity"/>
    <property type="evidence" value="ECO:0007669"/>
    <property type="project" value="InterPro"/>
</dbReference>
<evidence type="ECO:0000259" key="2">
    <source>
        <dbReference type="Pfam" id="PF04986"/>
    </source>
</evidence>
<feature type="compositionally biased region" description="Basic and acidic residues" evidence="1">
    <location>
        <begin position="404"/>
        <end position="416"/>
    </location>
</feature>
<keyword evidence="5" id="KW-1185">Reference proteome</keyword>
<dbReference type="InterPro" id="IPR007069">
    <property type="entry name" value="Transposase_32"/>
</dbReference>
<dbReference type="Proteomes" id="UP000006251">
    <property type="component" value="Unassembled WGS sequence"/>
</dbReference>